<protein>
    <submittedName>
        <fullName evidence="2">Uncharacterized protein</fullName>
    </submittedName>
</protein>
<feature type="region of interest" description="Disordered" evidence="1">
    <location>
        <begin position="120"/>
        <end position="142"/>
    </location>
</feature>
<gene>
    <name evidence="2" type="ORF">NAV_LOCUS8215</name>
</gene>
<evidence type="ECO:0000313" key="2">
    <source>
        <dbReference type="EMBL" id="VBB33424.1"/>
    </source>
</evidence>
<dbReference type="EMBL" id="UPTC01002400">
    <property type="protein sequence ID" value="VBB33424.1"/>
    <property type="molecule type" value="Genomic_DNA"/>
</dbReference>
<evidence type="ECO:0000313" key="3">
    <source>
        <dbReference type="Proteomes" id="UP000276991"/>
    </source>
</evidence>
<proteinExistence type="predicted"/>
<organism evidence="2 3">
    <name type="scientific">Acanthocheilonema viteae</name>
    <name type="common">Filarial nematode worm</name>
    <name type="synonym">Dipetalonema viteae</name>
    <dbReference type="NCBI Taxonomy" id="6277"/>
    <lineage>
        <taxon>Eukaryota</taxon>
        <taxon>Metazoa</taxon>
        <taxon>Ecdysozoa</taxon>
        <taxon>Nematoda</taxon>
        <taxon>Chromadorea</taxon>
        <taxon>Rhabditida</taxon>
        <taxon>Spirurina</taxon>
        <taxon>Spiruromorpha</taxon>
        <taxon>Filarioidea</taxon>
        <taxon>Onchocercidae</taxon>
        <taxon>Acanthocheilonema</taxon>
    </lineage>
</organism>
<sequence>MLADALFTFSSSRKSEKNSDRKMECNKKSTCSSVTNATSILNDDQQNVSPKSLYNRDYSSLVDGTEVCRNDEIREDCEIAEGKIGDNEEEMEEVQKIEGTRKPLYRVELIQHRDWVTAILPQPSPPPSPPPPLLPLLLPPLL</sequence>
<dbReference type="AlphaFoldDB" id="A0A498SNS9"/>
<name>A0A498SNS9_ACAVI</name>
<evidence type="ECO:0000256" key="1">
    <source>
        <dbReference type="SAM" id="MobiDB-lite"/>
    </source>
</evidence>
<feature type="compositionally biased region" description="Pro residues" evidence="1">
    <location>
        <begin position="122"/>
        <end position="142"/>
    </location>
</feature>
<keyword evidence="3" id="KW-1185">Reference proteome</keyword>
<accession>A0A498SNS9</accession>
<dbReference type="Proteomes" id="UP000276991">
    <property type="component" value="Unassembled WGS sequence"/>
</dbReference>
<reference evidence="2 3" key="1">
    <citation type="submission" date="2018-08" db="EMBL/GenBank/DDBJ databases">
        <authorList>
            <person name="Laetsch R D."/>
            <person name="Stevens L."/>
            <person name="Kumar S."/>
            <person name="Blaxter L. M."/>
        </authorList>
    </citation>
    <scope>NUCLEOTIDE SEQUENCE [LARGE SCALE GENOMIC DNA]</scope>
</reference>